<dbReference type="InterPro" id="IPR036249">
    <property type="entry name" value="Thioredoxin-like_sf"/>
</dbReference>
<gene>
    <name evidence="6" type="primary">tpx</name>
    <name evidence="8" type="ORF">FB476_1678</name>
</gene>
<dbReference type="SUPFAM" id="SSF52833">
    <property type="entry name" value="Thioredoxin-like"/>
    <property type="match status" value="1"/>
</dbReference>
<dbReference type="InterPro" id="IPR013740">
    <property type="entry name" value="Redoxin"/>
</dbReference>
<evidence type="ECO:0000256" key="1">
    <source>
        <dbReference type="ARBA" id="ARBA00022559"/>
    </source>
</evidence>
<comment type="subunit">
    <text evidence="6">Homodimer.</text>
</comment>
<dbReference type="GO" id="GO:0008379">
    <property type="term" value="F:thioredoxin peroxidase activity"/>
    <property type="evidence" value="ECO:0007669"/>
    <property type="project" value="UniProtKB-UniRule"/>
</dbReference>
<accession>A0A543KNY2</accession>
<feature type="active site" description="Cysteine sulfenic acid (-SOH) intermediate" evidence="6">
    <location>
        <position position="60"/>
    </location>
</feature>
<keyword evidence="2 6" id="KW-0049">Antioxidant</keyword>
<dbReference type="EMBL" id="VFPU01000001">
    <property type="protein sequence ID" value="TQM96787.1"/>
    <property type="molecule type" value="Genomic_DNA"/>
</dbReference>
<dbReference type="RefSeq" id="WP_141818357.1">
    <property type="nucleotide sequence ID" value="NZ_BAAAIL010000004.1"/>
</dbReference>
<dbReference type="Gene3D" id="3.40.30.10">
    <property type="entry name" value="Glutaredoxin"/>
    <property type="match status" value="1"/>
</dbReference>
<dbReference type="OrthoDB" id="9781543at2"/>
<dbReference type="InterPro" id="IPR050455">
    <property type="entry name" value="Tpx_Peroxidase_subfamily"/>
</dbReference>
<comment type="caution">
    <text evidence="8">The sequence shown here is derived from an EMBL/GenBank/DDBJ whole genome shotgun (WGS) entry which is preliminary data.</text>
</comment>
<dbReference type="HAMAP" id="MF_00269">
    <property type="entry name" value="Tpx"/>
    <property type="match status" value="1"/>
</dbReference>
<name>A0A543KNY2_9MICO</name>
<dbReference type="AlphaFoldDB" id="A0A543KNY2"/>
<dbReference type="PROSITE" id="PS01265">
    <property type="entry name" value="TPX"/>
    <property type="match status" value="1"/>
</dbReference>
<dbReference type="InterPro" id="IPR002065">
    <property type="entry name" value="TPX"/>
</dbReference>
<sequence>MATITLRGNPVTTVGELPQAGEAAPALTLTGTDLSDFSTADLAGKRVVLNIFPSVDTGICAESVRKFNELATTLPDTVVVCASKDLPFAQARFCGAEGIENVRVGSAFRSDFGDALGLTMADGPMAGLLARSVVVLDADGSVIHTELVPEIGQEPDYDSAVAALS</sequence>
<keyword evidence="3 6" id="KW-0560">Oxidoreductase</keyword>
<evidence type="ECO:0000256" key="3">
    <source>
        <dbReference type="ARBA" id="ARBA00023002"/>
    </source>
</evidence>
<evidence type="ECO:0000313" key="8">
    <source>
        <dbReference type="EMBL" id="TQM96787.1"/>
    </source>
</evidence>
<dbReference type="PANTHER" id="PTHR43110">
    <property type="entry name" value="THIOL PEROXIDASE"/>
    <property type="match status" value="1"/>
</dbReference>
<evidence type="ECO:0000313" key="9">
    <source>
        <dbReference type="Proteomes" id="UP000315133"/>
    </source>
</evidence>
<dbReference type="PROSITE" id="PS51352">
    <property type="entry name" value="THIOREDOXIN_2"/>
    <property type="match status" value="1"/>
</dbReference>
<feature type="disulfide bond" description="Redox-active" evidence="6">
    <location>
        <begin position="60"/>
        <end position="94"/>
    </location>
</feature>
<evidence type="ECO:0000256" key="5">
    <source>
        <dbReference type="ARBA" id="ARBA00023284"/>
    </source>
</evidence>
<keyword evidence="1 6" id="KW-0575">Peroxidase</keyword>
<keyword evidence="9" id="KW-1185">Reference proteome</keyword>
<keyword evidence="4 6" id="KW-1015">Disulfide bond</keyword>
<comment type="miscellaneous">
    <text evidence="6">The active site is a conserved redox-active cysteine residue, the peroxidatic cysteine (C(P)), which makes the nucleophilic attack on the peroxide substrate. The peroxide oxidizes the C(P)-SH to cysteine sulfenic acid (C(P)-SOH), which then reacts with another cysteine residue, the resolving cysteine (C(R)), to form a disulfide bridge. The disulfide is subsequently reduced by an appropriate electron donor to complete the catalytic cycle. In this atypical 2-Cys peroxiredoxin, C(R) is present in the same subunit to form an intramolecular disulfide. The disulfide is subsequently reduced by thioredoxin.</text>
</comment>
<dbReference type="CDD" id="cd03014">
    <property type="entry name" value="PRX_Atyp2cys"/>
    <property type="match status" value="1"/>
</dbReference>
<organism evidence="8 9">
    <name type="scientific">Ornithinimicrobium humiphilum</name>
    <dbReference type="NCBI Taxonomy" id="125288"/>
    <lineage>
        <taxon>Bacteria</taxon>
        <taxon>Bacillati</taxon>
        <taxon>Actinomycetota</taxon>
        <taxon>Actinomycetes</taxon>
        <taxon>Micrococcales</taxon>
        <taxon>Ornithinimicrobiaceae</taxon>
        <taxon>Ornithinimicrobium</taxon>
    </lineage>
</organism>
<evidence type="ECO:0000256" key="4">
    <source>
        <dbReference type="ARBA" id="ARBA00023157"/>
    </source>
</evidence>
<comment type="catalytic activity">
    <reaction evidence="6">
        <text>a hydroperoxide + [thioredoxin]-dithiol = an alcohol + [thioredoxin]-disulfide + H2O</text>
        <dbReference type="Rhea" id="RHEA:62620"/>
        <dbReference type="Rhea" id="RHEA-COMP:10698"/>
        <dbReference type="Rhea" id="RHEA-COMP:10700"/>
        <dbReference type="ChEBI" id="CHEBI:15377"/>
        <dbReference type="ChEBI" id="CHEBI:29950"/>
        <dbReference type="ChEBI" id="CHEBI:30879"/>
        <dbReference type="ChEBI" id="CHEBI:35924"/>
        <dbReference type="ChEBI" id="CHEBI:50058"/>
        <dbReference type="EC" id="1.11.1.24"/>
    </reaction>
</comment>
<keyword evidence="5 6" id="KW-0676">Redox-active center</keyword>
<evidence type="ECO:0000256" key="6">
    <source>
        <dbReference type="HAMAP-Rule" id="MF_00269"/>
    </source>
</evidence>
<evidence type="ECO:0000259" key="7">
    <source>
        <dbReference type="PROSITE" id="PS51352"/>
    </source>
</evidence>
<feature type="domain" description="Thioredoxin" evidence="7">
    <location>
        <begin position="18"/>
        <end position="165"/>
    </location>
</feature>
<dbReference type="EC" id="1.11.1.24" evidence="6"/>
<comment type="similarity">
    <text evidence="6">Belongs to the peroxiredoxin family. Tpx subfamily.</text>
</comment>
<dbReference type="Pfam" id="PF08534">
    <property type="entry name" value="Redoxin"/>
    <property type="match status" value="1"/>
</dbReference>
<dbReference type="PANTHER" id="PTHR43110:SF1">
    <property type="entry name" value="THIOL PEROXIDASE"/>
    <property type="match status" value="1"/>
</dbReference>
<dbReference type="InterPro" id="IPR018219">
    <property type="entry name" value="Tpx_CS"/>
</dbReference>
<evidence type="ECO:0000256" key="2">
    <source>
        <dbReference type="ARBA" id="ARBA00022862"/>
    </source>
</evidence>
<reference evidence="8 9" key="1">
    <citation type="submission" date="2019-06" db="EMBL/GenBank/DDBJ databases">
        <title>Sequencing the genomes of 1000 actinobacteria strains.</title>
        <authorList>
            <person name="Klenk H.-P."/>
        </authorList>
    </citation>
    <scope>NUCLEOTIDE SEQUENCE [LARGE SCALE GENOMIC DNA]</scope>
    <source>
        <strain evidence="8 9">DSM 12362</strain>
    </source>
</reference>
<dbReference type="Proteomes" id="UP000315133">
    <property type="component" value="Unassembled WGS sequence"/>
</dbReference>
<comment type="function">
    <text evidence="6">Thiol-specific peroxidase that catalyzes the reduction of hydrogen peroxide and organic hydroperoxides to water and alcohols, respectively. Plays a role in cell protection against oxidative stress by detoxifying peroxides.</text>
</comment>
<dbReference type="NCBIfam" id="NF001808">
    <property type="entry name" value="PRK00522.1"/>
    <property type="match status" value="1"/>
</dbReference>
<proteinExistence type="inferred from homology"/>
<dbReference type="InterPro" id="IPR013766">
    <property type="entry name" value="Thioredoxin_domain"/>
</dbReference>
<protein>
    <recommendedName>
        <fullName evidence="6">Thiol peroxidase</fullName>
        <shortName evidence="6">Tpx</shortName>
        <ecNumber evidence="6">1.11.1.24</ecNumber>
    </recommendedName>
    <alternativeName>
        <fullName evidence="6">Peroxiredoxin tpx</fullName>
        <shortName evidence="6">Prx</shortName>
    </alternativeName>
    <alternativeName>
        <fullName evidence="6">Thioredoxin peroxidase</fullName>
    </alternativeName>
    <alternativeName>
        <fullName evidence="6">Thioredoxin-dependent peroxiredoxin</fullName>
    </alternativeName>
</protein>